<dbReference type="OrthoDB" id="9098057at2"/>
<feature type="region of interest" description="Disordered" evidence="1">
    <location>
        <begin position="1"/>
        <end position="33"/>
    </location>
</feature>
<sequence>MGGPRAPGGGRKPKPNRLRVIEGNPGKRPLRDDEPQYEAIDIPAPPPWLAPLATEKWHELAPQLAGTRVLTGVDLHNLEMFCQAYSRWRDAEDIVHRTGVVVETPFGPKKNPACTIINETSRQLASFGALLGLDPSSRTRIGVGSDKPAQNRFTNLLKPKKAS</sequence>
<protein>
    <recommendedName>
        <fullName evidence="4">Terminase</fullName>
    </recommendedName>
</protein>
<accession>A0A2S9X5B7</accession>
<dbReference type="EMBL" id="MTBD01000024">
    <property type="protein sequence ID" value="PRP70876.1"/>
    <property type="molecule type" value="Genomic_DNA"/>
</dbReference>
<name>A0A2S9X5B7_9NEIS</name>
<comment type="caution">
    <text evidence="2">The sequence shown here is derived from an EMBL/GenBank/DDBJ whole genome shotgun (WGS) entry which is preliminary data.</text>
</comment>
<evidence type="ECO:0000256" key="1">
    <source>
        <dbReference type="SAM" id="MobiDB-lite"/>
    </source>
</evidence>
<reference evidence="2 3" key="1">
    <citation type="submission" date="2017-01" db="EMBL/GenBank/DDBJ databases">
        <title>New insights into the genetic diversity of Chromobacterium isolated from tropical freshwater lake.</title>
        <authorList>
            <person name="Santos A.B."/>
            <person name="Nascimento A.M."/>
            <person name="Da Silva P.C."/>
        </authorList>
    </citation>
    <scope>NUCLEOTIDE SEQUENCE [LARGE SCALE GENOMIC DNA]</scope>
    <source>
        <strain evidence="2 3">56AF</strain>
    </source>
</reference>
<gene>
    <name evidence="2" type="ORF">BUE93_09455</name>
</gene>
<dbReference type="RefSeq" id="WP_106076639.1">
    <property type="nucleotide sequence ID" value="NZ_MTBD01000024.1"/>
</dbReference>
<dbReference type="Proteomes" id="UP000239469">
    <property type="component" value="Unassembled WGS sequence"/>
</dbReference>
<evidence type="ECO:0000313" key="2">
    <source>
        <dbReference type="EMBL" id="PRP70876.1"/>
    </source>
</evidence>
<dbReference type="Pfam" id="PF05119">
    <property type="entry name" value="Terminase_4"/>
    <property type="match status" value="1"/>
</dbReference>
<dbReference type="AlphaFoldDB" id="A0A2S9X5B7"/>
<organism evidence="2 3">
    <name type="scientific">Chromobacterium amazonense</name>
    <dbReference type="NCBI Taxonomy" id="1382803"/>
    <lineage>
        <taxon>Bacteria</taxon>
        <taxon>Pseudomonadati</taxon>
        <taxon>Pseudomonadota</taxon>
        <taxon>Betaproteobacteria</taxon>
        <taxon>Neisseriales</taxon>
        <taxon>Chromobacteriaceae</taxon>
        <taxon>Chromobacterium</taxon>
    </lineage>
</organism>
<proteinExistence type="predicted"/>
<dbReference type="NCBIfam" id="TIGR01558">
    <property type="entry name" value="sm_term_P27"/>
    <property type="match status" value="1"/>
</dbReference>
<feature type="compositionally biased region" description="Gly residues" evidence="1">
    <location>
        <begin position="1"/>
        <end position="10"/>
    </location>
</feature>
<evidence type="ECO:0000313" key="3">
    <source>
        <dbReference type="Proteomes" id="UP000239469"/>
    </source>
</evidence>
<dbReference type="InterPro" id="IPR006448">
    <property type="entry name" value="Phage_term_ssu_P27"/>
</dbReference>
<evidence type="ECO:0008006" key="4">
    <source>
        <dbReference type="Google" id="ProtNLM"/>
    </source>
</evidence>